<dbReference type="PANTHER" id="PTHR43649">
    <property type="entry name" value="ARABINOSE-BINDING PROTEIN-RELATED"/>
    <property type="match status" value="1"/>
</dbReference>
<dbReference type="Pfam" id="PF01547">
    <property type="entry name" value="SBP_bac_1"/>
    <property type="match status" value="1"/>
</dbReference>
<name>A0A1E5XWW1_9HYPH</name>
<dbReference type="Gene3D" id="3.40.190.10">
    <property type="entry name" value="Periplasmic binding protein-like II"/>
    <property type="match status" value="2"/>
</dbReference>
<dbReference type="OrthoDB" id="2509690at2"/>
<protein>
    <submittedName>
        <fullName evidence="6">ABC transporter substrate-binding protein</fullName>
    </submittedName>
</protein>
<evidence type="ECO:0000313" key="7">
    <source>
        <dbReference type="Proteomes" id="UP000095463"/>
    </source>
</evidence>
<organism evidence="6 7">
    <name type="scientific">Devosia insulae DS-56</name>
    <dbReference type="NCBI Taxonomy" id="1116389"/>
    <lineage>
        <taxon>Bacteria</taxon>
        <taxon>Pseudomonadati</taxon>
        <taxon>Pseudomonadota</taxon>
        <taxon>Alphaproteobacteria</taxon>
        <taxon>Hyphomicrobiales</taxon>
        <taxon>Devosiaceae</taxon>
        <taxon>Devosia</taxon>
    </lineage>
</organism>
<sequence>MHLRAAVLATALTGLGTGWASAQTVNLTLSHFNNPNEVATANKLIEVFEAANPDINIDVELIPTGGDGDNLVKTRLSTGDMTDLLWYNAGSLFHALNPKERFVDLTDELYQAAILDSFKSVVTEEGRVYGVPIGTAFGGGVLYNRKVFEKLGLAVPKTWAEFMANNEKLKAAGIPAVIQTFGTPWTAQLFMLGDYYNLQAAEPAFAERYTANQAKYSTAPALKGFERQEEVFKGGYLNEDFASAIFEDGLRMVAEGQGAQYPMLSITVGTIATTYPDLVNDVGFFALPGDDASKNGLTTWMPNGLYITSTTPHLAEAKRFVAFVASTAGCDAQTAAIGATGPYLVKGCSIPADVPPVVSELLPYFETDGATAPALEFLSPVKGPNLPQITVEVGSGIRSAADGAALYDEDVKKQAQQLALPGW</sequence>
<comment type="subcellular location">
    <subcellularLocation>
        <location evidence="1">Periplasm</location>
    </subcellularLocation>
</comment>
<keyword evidence="7" id="KW-1185">Reference proteome</keyword>
<accession>A0A1E5XWW1</accession>
<dbReference type="AlphaFoldDB" id="A0A1E5XWW1"/>
<evidence type="ECO:0000256" key="3">
    <source>
        <dbReference type="ARBA" id="ARBA00022448"/>
    </source>
</evidence>
<evidence type="ECO:0000256" key="2">
    <source>
        <dbReference type="ARBA" id="ARBA00008520"/>
    </source>
</evidence>
<comment type="similarity">
    <text evidence="2">Belongs to the bacterial solute-binding protein 1 family.</text>
</comment>
<evidence type="ECO:0000313" key="6">
    <source>
        <dbReference type="EMBL" id="OEO33059.1"/>
    </source>
</evidence>
<keyword evidence="3" id="KW-0813">Transport</keyword>
<evidence type="ECO:0000256" key="4">
    <source>
        <dbReference type="ARBA" id="ARBA00022764"/>
    </source>
</evidence>
<dbReference type="InterPro" id="IPR006059">
    <property type="entry name" value="SBP"/>
</dbReference>
<keyword evidence="4" id="KW-0574">Periplasm</keyword>
<dbReference type="GO" id="GO:0042597">
    <property type="term" value="C:periplasmic space"/>
    <property type="evidence" value="ECO:0007669"/>
    <property type="project" value="UniProtKB-SubCell"/>
</dbReference>
<keyword evidence="5" id="KW-0732">Signal</keyword>
<dbReference type="PANTHER" id="PTHR43649:SF29">
    <property type="entry name" value="OSMOPROTECTIVE COMPOUNDS-BINDING PROTEIN GGTB"/>
    <property type="match status" value="1"/>
</dbReference>
<proteinExistence type="inferred from homology"/>
<comment type="caution">
    <text evidence="6">The sequence shown here is derived from an EMBL/GenBank/DDBJ whole genome shotgun (WGS) entry which is preliminary data.</text>
</comment>
<evidence type="ECO:0000256" key="1">
    <source>
        <dbReference type="ARBA" id="ARBA00004418"/>
    </source>
</evidence>
<dbReference type="SUPFAM" id="SSF53850">
    <property type="entry name" value="Periplasmic binding protein-like II"/>
    <property type="match status" value="1"/>
</dbReference>
<reference evidence="6 7" key="1">
    <citation type="journal article" date="2015" name="Genome Announc.">
        <title>Genome Assemblies of Three Soil-Associated Devosia species: D. insulae, D. limi, and D. soli.</title>
        <authorList>
            <person name="Hassan Y.I."/>
            <person name="Lepp D."/>
            <person name="Zhou T."/>
        </authorList>
    </citation>
    <scope>NUCLEOTIDE SEQUENCE [LARGE SCALE GENOMIC DNA]</scope>
    <source>
        <strain evidence="6 7">DS-56</strain>
    </source>
</reference>
<evidence type="ECO:0000256" key="5">
    <source>
        <dbReference type="SAM" id="SignalP"/>
    </source>
</evidence>
<feature type="signal peptide" evidence="5">
    <location>
        <begin position="1"/>
        <end position="22"/>
    </location>
</feature>
<dbReference type="EMBL" id="LAJE02000040">
    <property type="protein sequence ID" value="OEO33059.1"/>
    <property type="molecule type" value="Genomic_DNA"/>
</dbReference>
<dbReference type="Proteomes" id="UP000095463">
    <property type="component" value="Unassembled WGS sequence"/>
</dbReference>
<feature type="chain" id="PRO_5009190620" evidence="5">
    <location>
        <begin position="23"/>
        <end position="423"/>
    </location>
</feature>
<dbReference type="InterPro" id="IPR050490">
    <property type="entry name" value="Bact_solute-bd_prot1"/>
</dbReference>
<gene>
    <name evidence="6" type="ORF">VW23_008485</name>
</gene>